<evidence type="ECO:0000259" key="8">
    <source>
        <dbReference type="Pfam" id="PF11967"/>
    </source>
</evidence>
<gene>
    <name evidence="7 9" type="primary">recO</name>
    <name evidence="9" type="ORF">DWZ83_03735</name>
</gene>
<evidence type="ECO:0000313" key="9">
    <source>
        <dbReference type="EMBL" id="RHM13768.1"/>
    </source>
</evidence>
<dbReference type="Gene3D" id="1.20.1440.120">
    <property type="entry name" value="Recombination protein O, C-terminal domain"/>
    <property type="match status" value="1"/>
</dbReference>
<reference evidence="9 10" key="1">
    <citation type="submission" date="2018-08" db="EMBL/GenBank/DDBJ databases">
        <title>A genome reference for cultivated species of the human gut microbiota.</title>
        <authorList>
            <person name="Zou Y."/>
            <person name="Xue W."/>
            <person name="Luo G."/>
        </authorList>
    </citation>
    <scope>NUCLEOTIDE SEQUENCE [LARGE SCALE GENOMIC DNA]</scope>
    <source>
        <strain evidence="9 10">AF35-6BH</strain>
    </source>
</reference>
<dbReference type="SUPFAM" id="SSF57863">
    <property type="entry name" value="ArfGap/RecO-like zinc finger"/>
    <property type="match status" value="1"/>
</dbReference>
<dbReference type="GO" id="GO:0006302">
    <property type="term" value="P:double-strand break repair"/>
    <property type="evidence" value="ECO:0007669"/>
    <property type="project" value="TreeGrafter"/>
</dbReference>
<comment type="caution">
    <text evidence="9">The sequence shown here is derived from an EMBL/GenBank/DDBJ whole genome shotgun (WGS) entry which is preliminary data.</text>
</comment>
<dbReference type="Pfam" id="PF11967">
    <property type="entry name" value="RecO_N"/>
    <property type="match status" value="1"/>
</dbReference>
<evidence type="ECO:0000313" key="10">
    <source>
        <dbReference type="Proteomes" id="UP000284868"/>
    </source>
</evidence>
<dbReference type="Pfam" id="PF02565">
    <property type="entry name" value="RecO_C"/>
    <property type="match status" value="1"/>
</dbReference>
<dbReference type="Gene3D" id="6.20.220.20">
    <property type="entry name" value="Recombination protein O, zinc-binding domain"/>
    <property type="match status" value="1"/>
</dbReference>
<keyword evidence="10" id="KW-1185">Reference proteome</keyword>
<comment type="similarity">
    <text evidence="1 7">Belongs to the RecO family.</text>
</comment>
<evidence type="ECO:0000256" key="6">
    <source>
        <dbReference type="ARBA" id="ARBA00033409"/>
    </source>
</evidence>
<sequence length="247" mass="28479">MNSEYCAIVISYREYREHDAIIKLLDENGTISSLIARGVQKINSKNAAGCQQFTYGRYFVNERQSTVLHSLRSAECLRTYRDIREDLYMQSIASYMCEVIEKSDFEENAFPLLKTMLEHLSKKEQPFGVLCLFQAIVNRMHGIEPCVEGCVHCGTTKRIASISVQAGGFLCQSCMRMEDQLYTVERLKKFRLLVKAHLEHISLVLESACFDFDDFLIQYCFFAEYAGVSVKSIRFLKHLYALHIDKT</sequence>
<evidence type="ECO:0000256" key="3">
    <source>
        <dbReference type="ARBA" id="ARBA00022763"/>
    </source>
</evidence>
<dbReference type="OrthoDB" id="9797083at2"/>
<dbReference type="Gene3D" id="2.40.50.140">
    <property type="entry name" value="Nucleic acid-binding proteins"/>
    <property type="match status" value="1"/>
</dbReference>
<keyword evidence="3 7" id="KW-0227">DNA damage</keyword>
<dbReference type="InterPro" id="IPR042242">
    <property type="entry name" value="RecO_C"/>
</dbReference>
<organism evidence="9 10">
    <name type="scientific">Amedibacillus dolichus</name>
    <dbReference type="NCBI Taxonomy" id="31971"/>
    <lineage>
        <taxon>Bacteria</taxon>
        <taxon>Bacillati</taxon>
        <taxon>Bacillota</taxon>
        <taxon>Erysipelotrichia</taxon>
        <taxon>Erysipelotrichales</taxon>
        <taxon>Erysipelotrichaceae</taxon>
        <taxon>Amedibacillus</taxon>
    </lineage>
</organism>
<keyword evidence="4 7" id="KW-0233">DNA recombination</keyword>
<dbReference type="EMBL" id="QRPK01000011">
    <property type="protein sequence ID" value="RHM13768.1"/>
    <property type="molecule type" value="Genomic_DNA"/>
</dbReference>
<keyword evidence="5 7" id="KW-0234">DNA repair</keyword>
<dbReference type="InterPro" id="IPR037278">
    <property type="entry name" value="ARFGAP/RecO"/>
</dbReference>
<evidence type="ECO:0000256" key="4">
    <source>
        <dbReference type="ARBA" id="ARBA00023172"/>
    </source>
</evidence>
<evidence type="ECO:0000256" key="7">
    <source>
        <dbReference type="HAMAP-Rule" id="MF_00201"/>
    </source>
</evidence>
<dbReference type="GO" id="GO:0043590">
    <property type="term" value="C:bacterial nucleoid"/>
    <property type="evidence" value="ECO:0007669"/>
    <property type="project" value="TreeGrafter"/>
</dbReference>
<comment type="function">
    <text evidence="7">Involved in DNA repair and RecF pathway recombination.</text>
</comment>
<dbReference type="InterPro" id="IPR022572">
    <property type="entry name" value="DNA_rep/recomb_RecO_N"/>
</dbReference>
<dbReference type="GO" id="GO:0006310">
    <property type="term" value="P:DNA recombination"/>
    <property type="evidence" value="ECO:0007669"/>
    <property type="project" value="UniProtKB-UniRule"/>
</dbReference>
<dbReference type="AlphaFoldDB" id="A0A415PM37"/>
<protein>
    <recommendedName>
        <fullName evidence="2 7">DNA repair protein RecO</fullName>
    </recommendedName>
    <alternativeName>
        <fullName evidence="6 7">Recombination protein O</fullName>
    </alternativeName>
</protein>
<dbReference type="PANTHER" id="PTHR33991:SF1">
    <property type="entry name" value="DNA REPAIR PROTEIN RECO"/>
    <property type="match status" value="1"/>
</dbReference>
<dbReference type="RefSeq" id="WP_022420650.1">
    <property type="nucleotide sequence ID" value="NZ_CAUWIX010000012.1"/>
</dbReference>
<dbReference type="InterPro" id="IPR003717">
    <property type="entry name" value="RecO"/>
</dbReference>
<dbReference type="Proteomes" id="UP000284868">
    <property type="component" value="Unassembled WGS sequence"/>
</dbReference>
<evidence type="ECO:0000256" key="5">
    <source>
        <dbReference type="ARBA" id="ARBA00023204"/>
    </source>
</evidence>
<dbReference type="NCBIfam" id="TIGR00613">
    <property type="entry name" value="reco"/>
    <property type="match status" value="1"/>
</dbReference>
<proteinExistence type="inferred from homology"/>
<dbReference type="InterPro" id="IPR012340">
    <property type="entry name" value="NA-bd_OB-fold"/>
</dbReference>
<name>A0A415PM37_9FIRM</name>
<evidence type="ECO:0000256" key="1">
    <source>
        <dbReference type="ARBA" id="ARBA00007452"/>
    </source>
</evidence>
<feature type="domain" description="DNA replication/recombination mediator RecO N-terminal" evidence="8">
    <location>
        <begin position="3"/>
        <end position="80"/>
    </location>
</feature>
<dbReference type="PANTHER" id="PTHR33991">
    <property type="entry name" value="DNA REPAIR PROTEIN RECO"/>
    <property type="match status" value="1"/>
</dbReference>
<dbReference type="HAMAP" id="MF_00201">
    <property type="entry name" value="RecO"/>
    <property type="match status" value="1"/>
</dbReference>
<dbReference type="SUPFAM" id="SSF50249">
    <property type="entry name" value="Nucleic acid-binding proteins"/>
    <property type="match status" value="1"/>
</dbReference>
<evidence type="ECO:0000256" key="2">
    <source>
        <dbReference type="ARBA" id="ARBA00021310"/>
    </source>
</evidence>
<accession>A0A415PM37</accession>